<reference evidence="1" key="1">
    <citation type="submission" date="2023-07" db="EMBL/GenBank/DDBJ databases">
        <title>Fictibacillus sp. isolated from freshwater pond.</title>
        <authorList>
            <person name="Kirdat K."/>
            <person name="Bhat A."/>
            <person name="Mourya A."/>
            <person name="Yadav A."/>
        </authorList>
    </citation>
    <scope>NUCLEOTIDE SEQUENCE</scope>
    <source>
        <strain evidence="1">NE201</strain>
    </source>
</reference>
<dbReference type="EMBL" id="JAUHTR010000006">
    <property type="protein sequence ID" value="MDN4525341.1"/>
    <property type="molecule type" value="Genomic_DNA"/>
</dbReference>
<dbReference type="RefSeq" id="WP_301166380.1">
    <property type="nucleotide sequence ID" value="NZ_JAUHTR010000006.1"/>
</dbReference>
<gene>
    <name evidence="1" type="ORF">QYB97_12685</name>
</gene>
<proteinExistence type="predicted"/>
<dbReference type="Proteomes" id="UP001172721">
    <property type="component" value="Unassembled WGS sequence"/>
</dbReference>
<organism evidence="1 2">
    <name type="scientific">Fictibacillus fluitans</name>
    <dbReference type="NCBI Taxonomy" id="3058422"/>
    <lineage>
        <taxon>Bacteria</taxon>
        <taxon>Bacillati</taxon>
        <taxon>Bacillota</taxon>
        <taxon>Bacilli</taxon>
        <taxon>Bacillales</taxon>
        <taxon>Fictibacillaceae</taxon>
        <taxon>Fictibacillus</taxon>
    </lineage>
</organism>
<accession>A0ABT8HX32</accession>
<protein>
    <submittedName>
        <fullName evidence="1">Uncharacterized protein</fullName>
    </submittedName>
</protein>
<keyword evidence="2" id="KW-1185">Reference proteome</keyword>
<evidence type="ECO:0000313" key="1">
    <source>
        <dbReference type="EMBL" id="MDN4525341.1"/>
    </source>
</evidence>
<evidence type="ECO:0000313" key="2">
    <source>
        <dbReference type="Proteomes" id="UP001172721"/>
    </source>
</evidence>
<sequence length="149" mass="17317">MKLTVGKKYRASNKGCFVDFRIVQNEDPADWVQVLGGNINATGNRLDVKEWIRQGWTFEELHKNNYAALSKQPHPKEKVHPFIYDNADPDFKYTKTWPGAMYGSLKSSIPTNYEEVADELLFYLTRKRALEQDNGEWFDQLGEERKKGV</sequence>
<name>A0ABT8HX32_9BACL</name>
<comment type="caution">
    <text evidence="1">The sequence shown here is derived from an EMBL/GenBank/DDBJ whole genome shotgun (WGS) entry which is preliminary data.</text>
</comment>